<proteinExistence type="predicted"/>
<dbReference type="AlphaFoldDB" id="A0A0A9CYY5"/>
<keyword evidence="1" id="KW-1133">Transmembrane helix</keyword>
<accession>A0A0A9CYY5</accession>
<keyword evidence="1" id="KW-0812">Transmembrane</keyword>
<organism evidence="2">
    <name type="scientific">Arundo donax</name>
    <name type="common">Giant reed</name>
    <name type="synonym">Donax arundinaceus</name>
    <dbReference type="NCBI Taxonomy" id="35708"/>
    <lineage>
        <taxon>Eukaryota</taxon>
        <taxon>Viridiplantae</taxon>
        <taxon>Streptophyta</taxon>
        <taxon>Embryophyta</taxon>
        <taxon>Tracheophyta</taxon>
        <taxon>Spermatophyta</taxon>
        <taxon>Magnoliopsida</taxon>
        <taxon>Liliopsida</taxon>
        <taxon>Poales</taxon>
        <taxon>Poaceae</taxon>
        <taxon>PACMAD clade</taxon>
        <taxon>Arundinoideae</taxon>
        <taxon>Arundineae</taxon>
        <taxon>Arundo</taxon>
    </lineage>
</organism>
<dbReference type="EMBL" id="GBRH01221198">
    <property type="protein sequence ID" value="JAD76697.1"/>
    <property type="molecule type" value="Transcribed_RNA"/>
</dbReference>
<reference evidence="2" key="1">
    <citation type="submission" date="2014-09" db="EMBL/GenBank/DDBJ databases">
        <authorList>
            <person name="Magalhaes I.L.F."/>
            <person name="Oliveira U."/>
            <person name="Santos F.R."/>
            <person name="Vidigal T.H.D.A."/>
            <person name="Brescovit A.D."/>
            <person name="Santos A.J."/>
        </authorList>
    </citation>
    <scope>NUCLEOTIDE SEQUENCE</scope>
    <source>
        <tissue evidence="2">Shoot tissue taken approximately 20 cm above the soil surface</tissue>
    </source>
</reference>
<evidence type="ECO:0000313" key="2">
    <source>
        <dbReference type="EMBL" id="JAD76697.1"/>
    </source>
</evidence>
<protein>
    <submittedName>
        <fullName evidence="2">Uncharacterized protein</fullName>
    </submittedName>
</protein>
<name>A0A0A9CYY5_ARUDO</name>
<feature type="transmembrane region" description="Helical" evidence="1">
    <location>
        <begin position="49"/>
        <end position="66"/>
    </location>
</feature>
<keyword evidence="1" id="KW-0472">Membrane</keyword>
<reference evidence="2" key="2">
    <citation type="journal article" date="2015" name="Data Brief">
        <title>Shoot transcriptome of the giant reed, Arundo donax.</title>
        <authorList>
            <person name="Barrero R.A."/>
            <person name="Guerrero F.D."/>
            <person name="Moolhuijzen P."/>
            <person name="Goolsby J.A."/>
            <person name="Tidwell J."/>
            <person name="Bellgard S.E."/>
            <person name="Bellgard M.I."/>
        </authorList>
    </citation>
    <scope>NUCLEOTIDE SEQUENCE</scope>
    <source>
        <tissue evidence="2">Shoot tissue taken approximately 20 cm above the soil surface</tissue>
    </source>
</reference>
<sequence>MITRTQASGCSAVQTNLCKKILVVSLAILNVLSRMKELAFCRVDSARNLMVVIIALAVGNIMIYWGPGRNNW</sequence>
<evidence type="ECO:0000256" key="1">
    <source>
        <dbReference type="SAM" id="Phobius"/>
    </source>
</evidence>